<dbReference type="PANTHER" id="PTHR21141:SF5">
    <property type="entry name" value="LARGE RIBOSOMAL SUBUNIT PROTEIN P2"/>
    <property type="match status" value="1"/>
</dbReference>
<dbReference type="Pfam" id="PF00428">
    <property type="entry name" value="Ribosomal_60s"/>
    <property type="match status" value="1"/>
</dbReference>
<dbReference type="Gene3D" id="1.10.10.1410">
    <property type="match status" value="1"/>
</dbReference>
<evidence type="ECO:0000256" key="4">
    <source>
        <dbReference type="SAM" id="MobiDB-lite"/>
    </source>
</evidence>
<evidence type="ECO:0000313" key="5">
    <source>
        <dbReference type="EMBL" id="CAD6927577.1"/>
    </source>
</evidence>
<dbReference type="AlphaFoldDB" id="A0A9N8LSQ1"/>
<dbReference type="InterPro" id="IPR038716">
    <property type="entry name" value="P1/P2_N_sf"/>
</dbReference>
<comment type="similarity">
    <text evidence="1">Belongs to the eukaryotic ribosomal protein P1/P2 family.</text>
</comment>
<evidence type="ECO:0000256" key="3">
    <source>
        <dbReference type="ARBA" id="ARBA00023274"/>
    </source>
</evidence>
<feature type="region of interest" description="Disordered" evidence="4">
    <location>
        <begin position="76"/>
        <end position="126"/>
    </location>
</feature>
<dbReference type="EMBL" id="CAJHJF010002561">
    <property type="protein sequence ID" value="CAD6927577.1"/>
    <property type="molecule type" value="Genomic_DNA"/>
</dbReference>
<dbReference type="PANTHER" id="PTHR21141">
    <property type="entry name" value="60S ACIDIC RIBOSOMAL PROTEIN FAMILY MEMBER"/>
    <property type="match status" value="1"/>
</dbReference>
<dbReference type="GO" id="GO:0002182">
    <property type="term" value="P:cytoplasmic translational elongation"/>
    <property type="evidence" value="ECO:0007669"/>
    <property type="project" value="InterPro"/>
</dbReference>
<dbReference type="FunFam" id="1.10.10.1410:FF:000002">
    <property type="entry name" value="60S acidic ribosomal protein P2"/>
    <property type="match status" value="1"/>
</dbReference>
<dbReference type="GO" id="GO:0022625">
    <property type="term" value="C:cytosolic large ribosomal subunit"/>
    <property type="evidence" value="ECO:0007669"/>
    <property type="project" value="InterPro"/>
</dbReference>
<reference evidence="5 6" key="1">
    <citation type="submission" date="2020-10" db="EMBL/GenBank/DDBJ databases">
        <authorList>
            <person name="Sedaghatjoo S."/>
        </authorList>
    </citation>
    <scope>NUCLEOTIDE SEQUENCE [LARGE SCALE GENOMIC DNA]</scope>
    <source>
        <strain evidence="5 6">LLFL</strain>
    </source>
</reference>
<dbReference type="InterPro" id="IPR044076">
    <property type="entry name" value="Ribosomal_P2"/>
</dbReference>
<dbReference type="InterPro" id="IPR027534">
    <property type="entry name" value="Ribosomal_P1/P2"/>
</dbReference>
<accession>A0A9N8LSQ1</accession>
<keyword evidence="2" id="KW-0689">Ribosomal protein</keyword>
<evidence type="ECO:0000313" key="6">
    <source>
        <dbReference type="Proteomes" id="UP000836404"/>
    </source>
</evidence>
<organism evidence="5 6">
    <name type="scientific">Tilletia laevis</name>
    <dbReference type="NCBI Taxonomy" id="157183"/>
    <lineage>
        <taxon>Eukaryota</taxon>
        <taxon>Fungi</taxon>
        <taxon>Dikarya</taxon>
        <taxon>Basidiomycota</taxon>
        <taxon>Ustilaginomycotina</taxon>
        <taxon>Exobasidiomycetes</taxon>
        <taxon>Tilletiales</taxon>
        <taxon>Tilletiaceae</taxon>
        <taxon>Tilletia</taxon>
    </lineage>
</organism>
<keyword evidence="3" id="KW-0687">Ribonucleoprotein</keyword>
<evidence type="ECO:0000256" key="1">
    <source>
        <dbReference type="ARBA" id="ARBA00005436"/>
    </source>
</evidence>
<comment type="caution">
    <text evidence="5">The sequence shown here is derived from an EMBL/GenBank/DDBJ whole genome shotgun (WGS) entry which is preliminary data.</text>
</comment>
<gene>
    <name evidence="5" type="ORF">JKILLFL_G976</name>
</gene>
<feature type="compositionally biased region" description="Basic and acidic residues" evidence="4">
    <location>
        <begin position="102"/>
        <end position="111"/>
    </location>
</feature>
<protein>
    <recommendedName>
        <fullName evidence="7">60S acidic ribosomal protein P2</fullName>
    </recommendedName>
</protein>
<evidence type="ECO:0000256" key="2">
    <source>
        <dbReference type="ARBA" id="ARBA00022980"/>
    </source>
</evidence>
<proteinExistence type="inferred from homology"/>
<dbReference type="Proteomes" id="UP000836404">
    <property type="component" value="Unassembled WGS sequence"/>
</dbReference>
<dbReference type="CDD" id="cd05833">
    <property type="entry name" value="Ribosomal_P2"/>
    <property type="match status" value="1"/>
</dbReference>
<evidence type="ECO:0008006" key="7">
    <source>
        <dbReference type="Google" id="ProtNLM"/>
    </source>
</evidence>
<dbReference type="HAMAP" id="MF_01478">
    <property type="entry name" value="Ribosomal_L12_arch"/>
    <property type="match status" value="1"/>
</dbReference>
<dbReference type="GO" id="GO:0003735">
    <property type="term" value="F:structural constituent of ribosome"/>
    <property type="evidence" value="ECO:0007669"/>
    <property type="project" value="InterPro"/>
</dbReference>
<keyword evidence="6" id="KW-1185">Reference proteome</keyword>
<sequence>MNVWECCWILRCADVEWQLLDGQPSAKGNAAPTADDITKVLAAADIEPDTERLNKLLSELDGKDISEIIAEGQQKLASVPSGGGGGGAAAPAAAAGGAAPAEAKKEEAKEEEKEESDDDMGFGLFD</sequence>
<name>A0A9N8LSQ1_9BASI</name>
<feature type="compositionally biased region" description="Low complexity" evidence="4">
    <location>
        <begin position="89"/>
        <end position="101"/>
    </location>
</feature>